<organism evidence="1 2">
    <name type="scientific">Paenibacillus albilobatus</name>
    <dbReference type="NCBI Taxonomy" id="2716884"/>
    <lineage>
        <taxon>Bacteria</taxon>
        <taxon>Bacillati</taxon>
        <taxon>Bacillota</taxon>
        <taxon>Bacilli</taxon>
        <taxon>Bacillales</taxon>
        <taxon>Paenibacillaceae</taxon>
        <taxon>Paenibacillus</taxon>
    </lineage>
</organism>
<comment type="caution">
    <text evidence="1">The sequence shown here is derived from an EMBL/GenBank/DDBJ whole genome shotgun (WGS) entry which is preliminary data.</text>
</comment>
<keyword evidence="2" id="KW-1185">Reference proteome</keyword>
<accession>A0A919XL97</accession>
<protein>
    <submittedName>
        <fullName evidence="1">Uncharacterized protein</fullName>
    </submittedName>
</protein>
<dbReference type="Proteomes" id="UP000679779">
    <property type="component" value="Unassembled WGS sequence"/>
</dbReference>
<evidence type="ECO:0000313" key="1">
    <source>
        <dbReference type="EMBL" id="GIO32865.1"/>
    </source>
</evidence>
<reference evidence="1" key="1">
    <citation type="submission" date="2021-03" db="EMBL/GenBank/DDBJ databases">
        <title>Antimicrobial resistance genes in bacteria isolated from Japanese honey, and their potential for conferring macrolide and lincosamide resistance in the American foulbrood pathogen Paenibacillus larvae.</title>
        <authorList>
            <person name="Okamoto M."/>
            <person name="Kumagai M."/>
            <person name="Kanamori H."/>
            <person name="Takamatsu D."/>
        </authorList>
    </citation>
    <scope>NUCLEOTIDE SEQUENCE</scope>
    <source>
        <strain evidence="1">J2TS6</strain>
    </source>
</reference>
<dbReference type="EMBL" id="BORQ01000005">
    <property type="protein sequence ID" value="GIO32865.1"/>
    <property type="molecule type" value="Genomic_DNA"/>
</dbReference>
<dbReference type="RefSeq" id="WP_160042995.1">
    <property type="nucleotide sequence ID" value="NZ_BORQ01000005.1"/>
</dbReference>
<dbReference type="AlphaFoldDB" id="A0A919XL97"/>
<sequence>MKREELFREIGSIDDHLIEAAGNYEKAKGKRGFSKKWITALVACLVLYSSTSTVLLATEYYKHQSKELYIRYLTAEDMKLEPAEEYDAEKFLRALKSDNDEHVYIAINRLVECFNDPKLRIKALNELKPLAANDNQKIADAAAFAVDVLSKSYQSPYIYKLSDGSMIFTLFNHYSDYGSQNVLWRIKDNVLKVYLSFSEPSMYIKELIPSPDRKLVAVVTCSNKSEFIEIINVEKGRVSPELVESARVKFGAQNRLDTWIRSDHENYSFANNIEWKDNDTFEFEGSLAYQDTEIIKNVTVAYEFSKKDIEVTELNQVKNP</sequence>
<name>A0A919XL97_9BACL</name>
<proteinExistence type="predicted"/>
<gene>
    <name evidence="1" type="ORF">J2TS6_40060</name>
</gene>
<evidence type="ECO:0000313" key="2">
    <source>
        <dbReference type="Proteomes" id="UP000679779"/>
    </source>
</evidence>